<evidence type="ECO:0000259" key="2">
    <source>
        <dbReference type="SMART" id="SM00060"/>
    </source>
</evidence>
<dbReference type="InterPro" id="IPR026444">
    <property type="entry name" value="Secre_tail"/>
</dbReference>
<reference evidence="4" key="1">
    <citation type="journal article" date="2019" name="Int. J. Syst. Evol. Microbiol.">
        <title>The Global Catalogue of Microorganisms (GCM) 10K type strain sequencing project: providing services to taxonomists for standard genome sequencing and annotation.</title>
        <authorList>
            <consortium name="The Broad Institute Genomics Platform"/>
            <consortium name="The Broad Institute Genome Sequencing Center for Infectious Disease"/>
            <person name="Wu L."/>
            <person name="Ma J."/>
        </authorList>
    </citation>
    <scope>NUCLEOTIDE SEQUENCE [LARGE SCALE GENOMIC DNA]</scope>
    <source>
        <strain evidence="4">CGMCC 4.7393</strain>
    </source>
</reference>
<name>A0ABW2DP34_9BACT</name>
<dbReference type="Pfam" id="PF18962">
    <property type="entry name" value="Por_Secre_tail"/>
    <property type="match status" value="1"/>
</dbReference>
<feature type="domain" description="Fibronectin type-III" evidence="2">
    <location>
        <begin position="256"/>
        <end position="356"/>
    </location>
</feature>
<comment type="caution">
    <text evidence="3">The sequence shown here is derived from an EMBL/GenBank/DDBJ whole genome shotgun (WGS) entry which is preliminary data.</text>
</comment>
<evidence type="ECO:0000313" key="4">
    <source>
        <dbReference type="Proteomes" id="UP001596405"/>
    </source>
</evidence>
<dbReference type="NCBIfam" id="TIGR04183">
    <property type="entry name" value="Por_Secre_tail"/>
    <property type="match status" value="1"/>
</dbReference>
<dbReference type="Gene3D" id="2.60.40.10">
    <property type="entry name" value="Immunoglobulins"/>
    <property type="match status" value="1"/>
</dbReference>
<sequence>MKNITSNRRSQKGFSNRSGLLLSFLAFLLFFSGRAGAQTITLSTASLESFGSQEVGTVSSPKTFSVTASGLTAEVVITAPEGFEVRLSGTTTFTCGTVAIAPQNGGVASKTVEVRFIPTSSDRAYSANVGVASTGATTQNVAVSGTSLGAVYPPTIGTVAVTGIGNYGATCGGTECESPLSEVTSKGLVWSTKQNPTLLDSKADMGGGLAAFSRELADLKHSTTYYVRAYATNGAGTSYGEQFTFTTSVPDLAAEPTTPSTIAFSNVTSNSLVLSLNGGDGNKKLVLIKEGAAVDATPTDREAYAADAAFKKGQELGSGNYVVYNGGANEVTVSGLTVGTTYHFAVFEYAEGNGLGTENYLTTAAGRASQQTSATVGGLLFEENFDYPEGTALTEKGWTAHSGTSGAITVSSANLVYDFYSSSSGNAAVMNVNGQDVSKKFGPVQRSTPVFVAFLVNVASAKPNGEYFFHLGPQNLGSTFRAKVHVRSGTGGVQFGISGAANSPDAVYTQQEYAVNQTHLLVVRYDFTSSGNVTKLYVNPELGVEPATAQAVDTQGSSSPTEIGTVALRQGTNFPELTIDGIRIATSYAEAAKSTVLGLPKELAASNANVYPNPATSTLQVQVKGAGKGVATIKLFDTVGRPVLVQEEQIAGADLSASLDVSKVARGNYFLVVQTAKGVVRRHVVLQ</sequence>
<keyword evidence="1" id="KW-0732">Signal</keyword>
<keyword evidence="4" id="KW-1185">Reference proteome</keyword>
<dbReference type="SMART" id="SM00060">
    <property type="entry name" value="FN3"/>
    <property type="match status" value="2"/>
</dbReference>
<feature type="chain" id="PRO_5046281716" evidence="1">
    <location>
        <begin position="38"/>
        <end position="687"/>
    </location>
</feature>
<dbReference type="InterPro" id="IPR003961">
    <property type="entry name" value="FN3_dom"/>
</dbReference>
<evidence type="ECO:0000313" key="3">
    <source>
        <dbReference type="EMBL" id="MFC6998108.1"/>
    </source>
</evidence>
<protein>
    <submittedName>
        <fullName evidence="3">T9SS type A sorting domain-containing protein</fullName>
    </submittedName>
</protein>
<dbReference type="SUPFAM" id="SSF49265">
    <property type="entry name" value="Fibronectin type III"/>
    <property type="match status" value="1"/>
</dbReference>
<dbReference type="Proteomes" id="UP001596405">
    <property type="component" value="Unassembled WGS sequence"/>
</dbReference>
<proteinExistence type="predicted"/>
<dbReference type="RefSeq" id="WP_066621625.1">
    <property type="nucleotide sequence ID" value="NZ_JBHSYQ010000004.1"/>
</dbReference>
<gene>
    <name evidence="3" type="ORF">ACFQHR_10760</name>
</gene>
<organism evidence="3 4">
    <name type="scientific">Rufibacter roseus</name>
    <dbReference type="NCBI Taxonomy" id="1567108"/>
    <lineage>
        <taxon>Bacteria</taxon>
        <taxon>Pseudomonadati</taxon>
        <taxon>Bacteroidota</taxon>
        <taxon>Cytophagia</taxon>
        <taxon>Cytophagales</taxon>
        <taxon>Hymenobacteraceae</taxon>
        <taxon>Rufibacter</taxon>
    </lineage>
</organism>
<dbReference type="EMBL" id="JBHSYQ010000004">
    <property type="protein sequence ID" value="MFC6998108.1"/>
    <property type="molecule type" value="Genomic_DNA"/>
</dbReference>
<dbReference type="SUPFAM" id="SSF49899">
    <property type="entry name" value="Concanavalin A-like lectins/glucanases"/>
    <property type="match status" value="1"/>
</dbReference>
<feature type="domain" description="Fibronectin type-III" evidence="2">
    <location>
        <begin position="58"/>
        <end position="238"/>
    </location>
</feature>
<dbReference type="InterPro" id="IPR013320">
    <property type="entry name" value="ConA-like_dom_sf"/>
</dbReference>
<accession>A0ABW2DP34</accession>
<dbReference type="InterPro" id="IPR013783">
    <property type="entry name" value="Ig-like_fold"/>
</dbReference>
<evidence type="ECO:0000256" key="1">
    <source>
        <dbReference type="SAM" id="SignalP"/>
    </source>
</evidence>
<feature type="signal peptide" evidence="1">
    <location>
        <begin position="1"/>
        <end position="37"/>
    </location>
</feature>
<dbReference type="InterPro" id="IPR036116">
    <property type="entry name" value="FN3_sf"/>
</dbReference>